<reference evidence="2 3" key="1">
    <citation type="submission" date="2024-09" db="EMBL/GenBank/DDBJ databases">
        <title>Floridaenema gen nov. (Aerosakkonemataceae, Aerosakkonematales ord. nov., Cyanobacteria) from benthic tropical and subtropical fresh waters, with the description of four new species.</title>
        <authorList>
            <person name="Moretto J.A."/>
            <person name="Berthold D.E."/>
            <person name="Lefler F.W."/>
            <person name="Huang I.-S."/>
            <person name="Laughinghouse H. IV."/>
        </authorList>
    </citation>
    <scope>NUCLEOTIDE SEQUENCE [LARGE SCALE GENOMIC DNA]</scope>
    <source>
        <strain evidence="2 3">BLCC-F154</strain>
    </source>
</reference>
<evidence type="ECO:0000313" key="2">
    <source>
        <dbReference type="EMBL" id="MFB2935289.1"/>
    </source>
</evidence>
<keyword evidence="3" id="KW-1185">Reference proteome</keyword>
<protein>
    <submittedName>
        <fullName evidence="2">Dynamin family protein</fullName>
    </submittedName>
</protein>
<gene>
    <name evidence="2" type="ORF">ACE1B6_08415</name>
</gene>
<dbReference type="InterPro" id="IPR027417">
    <property type="entry name" value="P-loop_NTPase"/>
</dbReference>
<organism evidence="2 3">
    <name type="scientific">Floridaenema fluviatile BLCC-F154</name>
    <dbReference type="NCBI Taxonomy" id="3153640"/>
    <lineage>
        <taxon>Bacteria</taxon>
        <taxon>Bacillati</taxon>
        <taxon>Cyanobacteriota</taxon>
        <taxon>Cyanophyceae</taxon>
        <taxon>Oscillatoriophycideae</taxon>
        <taxon>Aerosakkonematales</taxon>
        <taxon>Aerosakkonemataceae</taxon>
        <taxon>Floridanema</taxon>
        <taxon>Floridanema fluviatile</taxon>
    </lineage>
</organism>
<proteinExistence type="predicted"/>
<accession>A0ABV4Y908</accession>
<comment type="caution">
    <text evidence="2">The sequence shown here is derived from an EMBL/GenBank/DDBJ whole genome shotgun (WGS) entry which is preliminary data.</text>
</comment>
<dbReference type="Pfam" id="PF00350">
    <property type="entry name" value="Dynamin_N"/>
    <property type="match status" value="1"/>
</dbReference>
<dbReference type="RefSeq" id="WP_413256807.1">
    <property type="nucleotide sequence ID" value="NZ_JBHFNS010000037.1"/>
</dbReference>
<evidence type="ECO:0000313" key="3">
    <source>
        <dbReference type="Proteomes" id="UP001576776"/>
    </source>
</evidence>
<dbReference type="SUPFAM" id="SSF52540">
    <property type="entry name" value="P-loop containing nucleoside triphosphate hydrolases"/>
    <property type="match status" value="1"/>
</dbReference>
<feature type="domain" description="Dynamin N-terminal" evidence="1">
    <location>
        <begin position="93"/>
        <end position="300"/>
    </location>
</feature>
<sequence length="746" mass="84184">MNNNRSAKIASIIEQRRPLKEKIGVVKENINTLASNLRNLAECRDRLMAQVDDRNVAVRLKEINFLTIQQQIAEELAALTKLEARFSRDTLNIGVVGLMGQGKSTLLQSLSGLTDDEIPARKGGACTAVRSIICHQEGQTYAEVTIHSEESFLEEVISPYYKELNLGSTPTSLDAFARPLPPLLSGNATKNSMYDHLQRDYHQNLQQYRHLLNSGLPRKLPPIPKEEIPKYIVQQRNGLGDLISFNHLAVQQVEIFCPFKNSEVGKIALVDVPGLGDTRLGDENLMLETLGEEVDLVIFVRRPDALRYGWEKKDTDLYKSAAEALPDLASRSFMVLNLVTGDDNFVGCKHHKDTIKDKHINVVQCTIANCSKPESANEVLDLVLNYLVDNITDLDKQYASYCQKRLIEIQKVVDAELNKARTAFGQDDLDDYQAIEELFSKLFGNDKKGWWKDVAFSLQKLRSELWLTRQSPDNNLQAGIDTAIAACQKGAGILLSDSPIEEINERISVSSPFRAYADYQDELRVLLSRNFQSLDEGLKQSIENVKSQVSEVLTQQGRLGMLTNESGSNFFKSISDLVPERLGKLKQGFKIIADFELSYRGLILHRIRQHLDGLTNITATSGQSRQVDDQQNPTLLVSSSTSAEEILEALKIDYDIAVNRIKPALEEFLCEPSQAAYAMVEEFVDNVIRQEDISEEWKNFLRPLRGQIWPDEFGKPEQERQQRKAWLDLINHVANTSKSDLFQFSN</sequence>
<dbReference type="InterPro" id="IPR045063">
    <property type="entry name" value="Dynamin_N"/>
</dbReference>
<dbReference type="EMBL" id="JBHFNS010000037">
    <property type="protein sequence ID" value="MFB2935289.1"/>
    <property type="molecule type" value="Genomic_DNA"/>
</dbReference>
<dbReference type="Gene3D" id="3.40.50.300">
    <property type="entry name" value="P-loop containing nucleotide triphosphate hydrolases"/>
    <property type="match status" value="1"/>
</dbReference>
<dbReference type="Proteomes" id="UP001576776">
    <property type="component" value="Unassembled WGS sequence"/>
</dbReference>
<evidence type="ECO:0000259" key="1">
    <source>
        <dbReference type="Pfam" id="PF00350"/>
    </source>
</evidence>
<name>A0ABV4Y908_9CYAN</name>